<dbReference type="AlphaFoldDB" id="A0A1H0C0L3"/>
<dbReference type="OrthoDB" id="5146706at2"/>
<reference evidence="2" key="1">
    <citation type="submission" date="2016-10" db="EMBL/GenBank/DDBJ databases">
        <authorList>
            <person name="Varghese N."/>
            <person name="Submissions S."/>
        </authorList>
    </citation>
    <scope>NUCLEOTIDE SEQUENCE [LARGE SCALE GENOMIC DNA]</scope>
    <source>
        <strain evidence="2">DSM 45843</strain>
    </source>
</reference>
<accession>A0A1H0C0L3</accession>
<keyword evidence="2" id="KW-1185">Reference proteome</keyword>
<sequence length="260" mass="28072">MSVGSKTVIAVRSTAAVVAAVGVVGTSAQQAGVWDDPPVGLLWTCIVSPAAVAIGEQIRGIVKERKSGSREERQQAVDLALTQAVLRIHDATGFDKYDIGVSVWRVRSPRLRWLTGGHGSLQRVGRRRFNPRPTPSDITWTRGKGVIGLCWEGQDELHKDLRPACKKYPNGACTETRWQSVSPDLRMGMSLEEFRMMIGKYGEVLAMPIKSAKGTFLGCVAVDVPIEACNPDDVAKLGTTAVRNIAAATADVMQEVFGDA</sequence>
<dbReference type="EMBL" id="FNIR01000001">
    <property type="protein sequence ID" value="SDN51375.1"/>
    <property type="molecule type" value="Genomic_DNA"/>
</dbReference>
<evidence type="ECO:0000313" key="1">
    <source>
        <dbReference type="EMBL" id="SDN51375.1"/>
    </source>
</evidence>
<proteinExistence type="predicted"/>
<dbReference type="Proteomes" id="UP000199088">
    <property type="component" value="Unassembled WGS sequence"/>
</dbReference>
<name>A0A1H0C0L3_9ACTN</name>
<organism evidence="1 2">
    <name type="scientific">Klenkia soli</name>
    <dbReference type="NCBI Taxonomy" id="1052260"/>
    <lineage>
        <taxon>Bacteria</taxon>
        <taxon>Bacillati</taxon>
        <taxon>Actinomycetota</taxon>
        <taxon>Actinomycetes</taxon>
        <taxon>Geodermatophilales</taxon>
        <taxon>Geodermatophilaceae</taxon>
        <taxon>Klenkia</taxon>
    </lineage>
</organism>
<gene>
    <name evidence="1" type="ORF">SAMN05660199_00170</name>
</gene>
<evidence type="ECO:0008006" key="3">
    <source>
        <dbReference type="Google" id="ProtNLM"/>
    </source>
</evidence>
<dbReference type="STRING" id="1052260.SAMN05660199_00170"/>
<protein>
    <recommendedName>
        <fullName evidence="3">GAF domain-containing protein</fullName>
    </recommendedName>
</protein>
<evidence type="ECO:0000313" key="2">
    <source>
        <dbReference type="Proteomes" id="UP000199088"/>
    </source>
</evidence>
<dbReference type="RefSeq" id="WP_131801648.1">
    <property type="nucleotide sequence ID" value="NZ_FNIR01000001.1"/>
</dbReference>